<evidence type="ECO:0000313" key="2">
    <source>
        <dbReference type="Proteomes" id="UP001066276"/>
    </source>
</evidence>
<evidence type="ECO:0000313" key="1">
    <source>
        <dbReference type="EMBL" id="KAJ1153362.1"/>
    </source>
</evidence>
<comment type="caution">
    <text evidence="1">The sequence shown here is derived from an EMBL/GenBank/DDBJ whole genome shotgun (WGS) entry which is preliminary data.</text>
</comment>
<proteinExistence type="predicted"/>
<reference evidence="1" key="1">
    <citation type="journal article" date="2022" name="bioRxiv">
        <title>Sequencing and chromosome-scale assembly of the giantPleurodeles waltlgenome.</title>
        <authorList>
            <person name="Brown T."/>
            <person name="Elewa A."/>
            <person name="Iarovenko S."/>
            <person name="Subramanian E."/>
            <person name="Araus A.J."/>
            <person name="Petzold A."/>
            <person name="Susuki M."/>
            <person name="Suzuki K.-i.T."/>
            <person name="Hayashi T."/>
            <person name="Toyoda A."/>
            <person name="Oliveira C."/>
            <person name="Osipova E."/>
            <person name="Leigh N.D."/>
            <person name="Simon A."/>
            <person name="Yun M.H."/>
        </authorList>
    </citation>
    <scope>NUCLEOTIDE SEQUENCE</scope>
    <source>
        <strain evidence="1">20211129_DDA</strain>
        <tissue evidence="1">Liver</tissue>
    </source>
</reference>
<organism evidence="1 2">
    <name type="scientific">Pleurodeles waltl</name>
    <name type="common">Iberian ribbed newt</name>
    <dbReference type="NCBI Taxonomy" id="8319"/>
    <lineage>
        <taxon>Eukaryota</taxon>
        <taxon>Metazoa</taxon>
        <taxon>Chordata</taxon>
        <taxon>Craniata</taxon>
        <taxon>Vertebrata</taxon>
        <taxon>Euteleostomi</taxon>
        <taxon>Amphibia</taxon>
        <taxon>Batrachia</taxon>
        <taxon>Caudata</taxon>
        <taxon>Salamandroidea</taxon>
        <taxon>Salamandridae</taxon>
        <taxon>Pleurodelinae</taxon>
        <taxon>Pleurodeles</taxon>
    </lineage>
</organism>
<protein>
    <submittedName>
        <fullName evidence="1">Uncharacterized protein</fullName>
    </submittedName>
</protein>
<sequence>MKSSAEEVEGKTVSCLDAEDRFGAEGQSNTEAVGIEAAGLECFFSVVPEQGRQLNQLFGVEHGQEGMSDRELLSAFAKGQHAF</sequence>
<name>A0AAV7RP88_PLEWA</name>
<dbReference type="AlphaFoldDB" id="A0AAV7RP88"/>
<dbReference type="Proteomes" id="UP001066276">
    <property type="component" value="Chromosome 5"/>
</dbReference>
<keyword evidence="2" id="KW-1185">Reference proteome</keyword>
<dbReference type="EMBL" id="JANPWB010000009">
    <property type="protein sequence ID" value="KAJ1153362.1"/>
    <property type="molecule type" value="Genomic_DNA"/>
</dbReference>
<gene>
    <name evidence="1" type="ORF">NDU88_006123</name>
</gene>
<accession>A0AAV7RP88</accession>